<protein>
    <recommendedName>
        <fullName evidence="8">Putative manganese efflux pump MntP</fullName>
    </recommendedName>
</protein>
<evidence type="ECO:0000256" key="2">
    <source>
        <dbReference type="ARBA" id="ARBA00022475"/>
    </source>
</evidence>
<evidence type="ECO:0000256" key="3">
    <source>
        <dbReference type="ARBA" id="ARBA00022692"/>
    </source>
</evidence>
<organism evidence="9 10">
    <name type="scientific">Nocardioides zeae</name>
    <dbReference type="NCBI Taxonomy" id="1457234"/>
    <lineage>
        <taxon>Bacteria</taxon>
        <taxon>Bacillati</taxon>
        <taxon>Actinomycetota</taxon>
        <taxon>Actinomycetes</taxon>
        <taxon>Propionibacteriales</taxon>
        <taxon>Nocardioidaceae</taxon>
        <taxon>Nocardioides</taxon>
    </lineage>
</organism>
<dbReference type="Proteomes" id="UP000468687">
    <property type="component" value="Unassembled WGS sequence"/>
</dbReference>
<name>A0A6P0HM54_9ACTN</name>
<keyword evidence="1 8" id="KW-0813">Transport</keyword>
<dbReference type="InterPro" id="IPR022929">
    <property type="entry name" value="Put_MntP"/>
</dbReference>
<comment type="function">
    <text evidence="8">Probably functions as a manganese efflux pump.</text>
</comment>
<accession>A0A6P0HM54</accession>
<gene>
    <name evidence="8" type="primary">mntP</name>
    <name evidence="9" type="ORF">G3T38_10535</name>
</gene>
<feature type="transmembrane region" description="Helical" evidence="8">
    <location>
        <begin position="123"/>
        <end position="150"/>
    </location>
</feature>
<comment type="subcellular location">
    <subcellularLocation>
        <location evidence="8">Cell membrane</location>
        <topology evidence="8">Multi-pass membrane protein</topology>
    </subcellularLocation>
</comment>
<evidence type="ECO:0000313" key="9">
    <source>
        <dbReference type="EMBL" id="NEN78715.1"/>
    </source>
</evidence>
<evidence type="ECO:0000256" key="8">
    <source>
        <dbReference type="HAMAP-Rule" id="MF_01521"/>
    </source>
</evidence>
<keyword evidence="10" id="KW-1185">Reference proteome</keyword>
<feature type="transmembrane region" description="Helical" evidence="8">
    <location>
        <begin position="188"/>
        <end position="206"/>
    </location>
</feature>
<dbReference type="Pfam" id="PF02659">
    <property type="entry name" value="Mntp"/>
    <property type="match status" value="1"/>
</dbReference>
<dbReference type="EMBL" id="JAAGXA010000006">
    <property type="protein sequence ID" value="NEN78715.1"/>
    <property type="molecule type" value="Genomic_DNA"/>
</dbReference>
<dbReference type="GO" id="GO:0005886">
    <property type="term" value="C:plasma membrane"/>
    <property type="evidence" value="ECO:0007669"/>
    <property type="project" value="UniProtKB-SubCell"/>
</dbReference>
<evidence type="ECO:0000256" key="5">
    <source>
        <dbReference type="ARBA" id="ARBA00023065"/>
    </source>
</evidence>
<feature type="transmembrane region" description="Helical" evidence="8">
    <location>
        <begin position="36"/>
        <end position="53"/>
    </location>
</feature>
<dbReference type="AlphaFoldDB" id="A0A6P0HM54"/>
<feature type="transmembrane region" description="Helical" evidence="8">
    <location>
        <begin position="6"/>
        <end position="24"/>
    </location>
</feature>
<comment type="caution">
    <text evidence="9">The sequence shown here is derived from an EMBL/GenBank/DDBJ whole genome shotgun (WGS) entry which is preliminary data.</text>
</comment>
<dbReference type="HAMAP" id="MF_01521">
    <property type="entry name" value="MntP_pump"/>
    <property type="match status" value="1"/>
</dbReference>
<evidence type="ECO:0000313" key="10">
    <source>
        <dbReference type="Proteomes" id="UP000468687"/>
    </source>
</evidence>
<keyword evidence="5 8" id="KW-0406">Ion transport</keyword>
<evidence type="ECO:0000256" key="4">
    <source>
        <dbReference type="ARBA" id="ARBA00022989"/>
    </source>
</evidence>
<dbReference type="InterPro" id="IPR003810">
    <property type="entry name" value="Mntp/YtaF"/>
</dbReference>
<keyword evidence="4 8" id="KW-1133">Transmembrane helix</keyword>
<comment type="similarity">
    <text evidence="8">Belongs to the MntP (TC 9.B.29) family.</text>
</comment>
<evidence type="ECO:0000256" key="7">
    <source>
        <dbReference type="ARBA" id="ARBA00023211"/>
    </source>
</evidence>
<sequence>MTIAEVFVLAFALAMDAVAVSVAQGMRMRHPRWRDALLLAGAFGVFQGVMPLGGWVLSFWFAGVVSAVAPWIAFALLAVLGGMMLREAFSDDEDDDVAGAAGAADPAVGGGTPGARVATYLPLTLAVVLPLAVATSIDAAAVGVTFGVLSLGVGEVLVAVTIIGVVTFALSLAAVFVGARVGERLGQWAEVVGGVILVLIGLRILLDHLGLRILLDHLGVLG</sequence>
<proteinExistence type="inferred from homology"/>
<keyword evidence="3 8" id="KW-0812">Transmembrane</keyword>
<feature type="transmembrane region" description="Helical" evidence="8">
    <location>
        <begin position="156"/>
        <end position="176"/>
    </location>
</feature>
<keyword evidence="7 8" id="KW-0464">Manganese</keyword>
<evidence type="ECO:0000256" key="1">
    <source>
        <dbReference type="ARBA" id="ARBA00022448"/>
    </source>
</evidence>
<dbReference type="GO" id="GO:0005384">
    <property type="term" value="F:manganese ion transmembrane transporter activity"/>
    <property type="evidence" value="ECO:0007669"/>
    <property type="project" value="UniProtKB-UniRule"/>
</dbReference>
<keyword evidence="6 8" id="KW-0472">Membrane</keyword>
<evidence type="ECO:0000256" key="6">
    <source>
        <dbReference type="ARBA" id="ARBA00023136"/>
    </source>
</evidence>
<reference evidence="9 10" key="1">
    <citation type="journal article" date="2014" name="Int. J. Syst. Evol. Microbiol.">
        <title>Nocardioides zeae sp. nov., isolated from the stem of Zea mays.</title>
        <authorList>
            <person name="Glaeser S.P."/>
            <person name="McInroy J.A."/>
            <person name="Busse H.J."/>
            <person name="Kampfer P."/>
        </authorList>
    </citation>
    <scope>NUCLEOTIDE SEQUENCE [LARGE SCALE GENOMIC DNA]</scope>
    <source>
        <strain evidence="9 10">JCM 30728</strain>
    </source>
</reference>
<dbReference type="RefSeq" id="WP_163772254.1">
    <property type="nucleotide sequence ID" value="NZ_JAAGXA010000006.1"/>
</dbReference>
<keyword evidence="2 8" id="KW-1003">Cell membrane</keyword>
<feature type="transmembrane region" description="Helical" evidence="8">
    <location>
        <begin position="59"/>
        <end position="80"/>
    </location>
</feature>
<dbReference type="PANTHER" id="PTHR35529:SF1">
    <property type="entry name" value="MANGANESE EFFLUX PUMP MNTP-RELATED"/>
    <property type="match status" value="1"/>
</dbReference>
<dbReference type="PANTHER" id="PTHR35529">
    <property type="entry name" value="MANGANESE EFFLUX PUMP MNTP-RELATED"/>
    <property type="match status" value="1"/>
</dbReference>